<evidence type="ECO:0000313" key="2">
    <source>
        <dbReference type="WBParaSite" id="MhA1_Contig1572.frz3.gene13"/>
    </source>
</evidence>
<accession>A0A1I8B8Y5</accession>
<dbReference type="AlphaFoldDB" id="A0A1I8B8Y5"/>
<protein>
    <submittedName>
        <fullName evidence="2">Uncharacterized protein</fullName>
    </submittedName>
</protein>
<keyword evidence="1" id="KW-1185">Reference proteome</keyword>
<evidence type="ECO:0000313" key="1">
    <source>
        <dbReference type="Proteomes" id="UP000095281"/>
    </source>
</evidence>
<proteinExistence type="predicted"/>
<sequence>MFERRILQNAKQICNLLNIDTNSYNEKPWTYNICMKIKNIEMILIQVKLLKEIGQSYRRIRSIGIYIRREFYNKFENYTFGSDKEIEIDKRNYLNLLTSENEQTLNWRHKRLHELNDIIQKNVDEGIRNLKTCKNRNVKINLKFLEEFEFESNIKKHIREKVISDIEKIKINATECQLGILHLCRQARPIDCHSLNAALSIFAVDLFLTSIEVDGFDHLLGKWPIYIFKNFEVEED</sequence>
<organism evidence="1 2">
    <name type="scientific">Meloidogyne hapla</name>
    <name type="common">Root-knot nematode worm</name>
    <dbReference type="NCBI Taxonomy" id="6305"/>
    <lineage>
        <taxon>Eukaryota</taxon>
        <taxon>Metazoa</taxon>
        <taxon>Ecdysozoa</taxon>
        <taxon>Nematoda</taxon>
        <taxon>Chromadorea</taxon>
        <taxon>Rhabditida</taxon>
        <taxon>Tylenchina</taxon>
        <taxon>Tylenchomorpha</taxon>
        <taxon>Tylenchoidea</taxon>
        <taxon>Meloidogynidae</taxon>
        <taxon>Meloidogyninae</taxon>
        <taxon>Meloidogyne</taxon>
    </lineage>
</organism>
<reference evidence="2" key="1">
    <citation type="submission" date="2016-11" db="UniProtKB">
        <authorList>
            <consortium name="WormBaseParasite"/>
        </authorList>
    </citation>
    <scope>IDENTIFICATION</scope>
</reference>
<dbReference type="Proteomes" id="UP000095281">
    <property type="component" value="Unplaced"/>
</dbReference>
<name>A0A1I8B8Y5_MELHA</name>
<dbReference type="WBParaSite" id="MhA1_Contig1572.frz3.gene13">
    <property type="protein sequence ID" value="MhA1_Contig1572.frz3.gene13"/>
    <property type="gene ID" value="MhA1_Contig1572.frz3.gene13"/>
</dbReference>